<dbReference type="PROSITE" id="PS50889">
    <property type="entry name" value="S4"/>
    <property type="match status" value="1"/>
</dbReference>
<dbReference type="InterPro" id="IPR020103">
    <property type="entry name" value="PsdUridine_synth_cat_dom_sf"/>
</dbReference>
<evidence type="ECO:0000313" key="12">
    <source>
        <dbReference type="EMBL" id="KRG65462.1"/>
    </source>
</evidence>
<evidence type="ECO:0000256" key="7">
    <source>
        <dbReference type="ARBA" id="ARBA00042843"/>
    </source>
</evidence>
<evidence type="ECO:0000256" key="10">
    <source>
        <dbReference type="PROSITE-ProRule" id="PRU00182"/>
    </source>
</evidence>
<dbReference type="Gene3D" id="3.10.290.10">
    <property type="entry name" value="RNA-binding S4 domain"/>
    <property type="match status" value="1"/>
</dbReference>
<proteinExistence type="predicted"/>
<dbReference type="AlphaFoldDB" id="A0A0R0C8U4"/>
<evidence type="ECO:0000313" key="13">
    <source>
        <dbReference type="Proteomes" id="UP000051386"/>
    </source>
</evidence>
<dbReference type="PATRIC" id="fig|517011.3.peg.360"/>
<dbReference type="Gene3D" id="3.30.2350.10">
    <property type="entry name" value="Pseudouridine synthase"/>
    <property type="match status" value="1"/>
</dbReference>
<comment type="caution">
    <text evidence="12">The sequence shown here is derived from an EMBL/GenBank/DDBJ whole genome shotgun (WGS) entry which is preliminary data.</text>
</comment>
<accession>A0A0R0C8U4</accession>
<dbReference type="PANTHER" id="PTHR47683:SF2">
    <property type="entry name" value="RNA-BINDING S4 DOMAIN-CONTAINING PROTEIN"/>
    <property type="match status" value="1"/>
</dbReference>
<dbReference type="PANTHER" id="PTHR47683">
    <property type="entry name" value="PSEUDOURIDINE SYNTHASE FAMILY PROTEIN-RELATED"/>
    <property type="match status" value="1"/>
</dbReference>
<dbReference type="EMBL" id="LDJK01000120">
    <property type="protein sequence ID" value="KRG65462.1"/>
    <property type="molecule type" value="Genomic_DNA"/>
</dbReference>
<evidence type="ECO:0000256" key="8">
    <source>
        <dbReference type="ARBA" id="ARBA00042890"/>
    </source>
</evidence>
<dbReference type="Proteomes" id="UP000051386">
    <property type="component" value="Unassembled WGS sequence"/>
</dbReference>
<dbReference type="CDD" id="cd00165">
    <property type="entry name" value="S4"/>
    <property type="match status" value="1"/>
</dbReference>
<feature type="domain" description="RNA-binding S4" evidence="11">
    <location>
        <begin position="4"/>
        <end position="60"/>
    </location>
</feature>
<organism evidence="12 13">
    <name type="scientific">Stenotrophomonas chelatiphaga</name>
    <dbReference type="NCBI Taxonomy" id="517011"/>
    <lineage>
        <taxon>Bacteria</taxon>
        <taxon>Pseudomonadati</taxon>
        <taxon>Pseudomonadota</taxon>
        <taxon>Gammaproteobacteria</taxon>
        <taxon>Lysobacterales</taxon>
        <taxon>Lysobacteraceae</taxon>
        <taxon>Stenotrophomonas</taxon>
    </lineage>
</organism>
<dbReference type="InterPro" id="IPR050343">
    <property type="entry name" value="RsuA_PseudoU_synthase"/>
</dbReference>
<dbReference type="GO" id="GO:0003723">
    <property type="term" value="F:RNA binding"/>
    <property type="evidence" value="ECO:0007669"/>
    <property type="project" value="UniProtKB-KW"/>
</dbReference>
<evidence type="ECO:0000256" key="2">
    <source>
        <dbReference type="ARBA" id="ARBA00036535"/>
    </source>
</evidence>
<dbReference type="SUPFAM" id="SSF55120">
    <property type="entry name" value="Pseudouridine synthase"/>
    <property type="match status" value="1"/>
</dbReference>
<keyword evidence="10" id="KW-0694">RNA-binding</keyword>
<evidence type="ECO:0000259" key="11">
    <source>
        <dbReference type="SMART" id="SM00363"/>
    </source>
</evidence>
<evidence type="ECO:0000256" key="3">
    <source>
        <dbReference type="ARBA" id="ARBA00038922"/>
    </source>
</evidence>
<evidence type="ECO:0000256" key="1">
    <source>
        <dbReference type="ARBA" id="ARBA00036390"/>
    </source>
</evidence>
<dbReference type="Pfam" id="PF01479">
    <property type="entry name" value="S4"/>
    <property type="match status" value="1"/>
</dbReference>
<dbReference type="SUPFAM" id="SSF55174">
    <property type="entry name" value="Alpha-L RNA-binding motif"/>
    <property type="match status" value="1"/>
</dbReference>
<gene>
    <name evidence="12" type="ORF">ABB28_17400</name>
</gene>
<dbReference type="InterPro" id="IPR036986">
    <property type="entry name" value="S4_RNA-bd_sf"/>
</dbReference>
<evidence type="ECO:0000256" key="6">
    <source>
        <dbReference type="ARBA" id="ARBA00041697"/>
    </source>
</evidence>
<sequence length="235" mass="26000">MLPTRLDKRLAELLGCPRGEARRYIEGGWVRVDGQVVEQPQAQVSTETVELDPSARDEKTERVTMLLAKPVDAAAHTLSAMVTPESQSPLDLGSIRPLQRHFHGLQLAAALPASDSGLVVVSQDPLIIAHLQQQLARTEQEFLVDIQGERAMWDVARLQTGLKENGRTIPGCKISWQSEQRLRFAGKGLHPRMLREACAGASMQVVGIRRLRIGRVSLGKLAPGSWRYLGSDERF</sequence>
<dbReference type="SMART" id="SM00363">
    <property type="entry name" value="S4"/>
    <property type="match status" value="1"/>
</dbReference>
<name>A0A0R0C8U4_9GAMM</name>
<dbReference type="InterPro" id="IPR002942">
    <property type="entry name" value="S4_RNA-bd"/>
</dbReference>
<dbReference type="GO" id="GO:0001522">
    <property type="term" value="P:pseudouridine synthesis"/>
    <property type="evidence" value="ECO:0007669"/>
    <property type="project" value="InterPro"/>
</dbReference>
<comment type="catalytic activity">
    <reaction evidence="1">
        <text>uridine(35) in tRNA(Tyr) = pseudouridine(35) in tRNA(Tyr)</text>
        <dbReference type="Rhea" id="RHEA:60556"/>
        <dbReference type="Rhea" id="RHEA-COMP:15607"/>
        <dbReference type="Rhea" id="RHEA-COMP:15608"/>
        <dbReference type="ChEBI" id="CHEBI:65314"/>
        <dbReference type="ChEBI" id="CHEBI:65315"/>
    </reaction>
</comment>
<evidence type="ECO:0000256" key="5">
    <source>
        <dbReference type="ARBA" id="ARBA00041420"/>
    </source>
</evidence>
<dbReference type="EC" id="5.4.99.21" evidence="3"/>
<evidence type="ECO:0000256" key="4">
    <source>
        <dbReference type="ARBA" id="ARBA00039989"/>
    </source>
</evidence>
<dbReference type="GO" id="GO:0160138">
    <property type="term" value="F:23S rRNA pseudouridine(2604) synthase activity"/>
    <property type="evidence" value="ECO:0007669"/>
    <property type="project" value="UniProtKB-EC"/>
</dbReference>
<dbReference type="RefSeq" id="WP_057687605.1">
    <property type="nucleotide sequence ID" value="NZ_DAMBRS010000026.1"/>
</dbReference>
<dbReference type="GO" id="GO:0006396">
    <property type="term" value="P:RNA processing"/>
    <property type="evidence" value="ECO:0007669"/>
    <property type="project" value="UniProtKB-ARBA"/>
</dbReference>
<evidence type="ECO:0000256" key="9">
    <source>
        <dbReference type="ARBA" id="ARBA00043147"/>
    </source>
</evidence>
<protein>
    <recommendedName>
        <fullName evidence="4">Dual-specificity RNA pseudouridine synthase RluF</fullName>
        <ecNumber evidence="3">5.4.99.21</ecNumber>
    </recommendedName>
    <alternativeName>
        <fullName evidence="6">23S rRNA pseudouridine(2604) synthase</fullName>
    </alternativeName>
    <alternativeName>
        <fullName evidence="8">Ribosomal large subunit pseudouridine synthase F</fullName>
    </alternativeName>
    <alternativeName>
        <fullName evidence="7">rRNA pseudouridylate synthase F</fullName>
    </alternativeName>
    <alternativeName>
        <fullName evidence="9">rRNA-uridine isomerase F</fullName>
    </alternativeName>
    <alternativeName>
        <fullName evidence="5">tRNA(Tyr) pseudouridine(35) synthase</fullName>
    </alternativeName>
</protein>
<reference evidence="12 13" key="1">
    <citation type="submission" date="2015-05" db="EMBL/GenBank/DDBJ databases">
        <title>Genome sequencing and analysis of members of genus Stenotrophomonas.</title>
        <authorList>
            <person name="Patil P.P."/>
            <person name="Midha S."/>
            <person name="Patil P.B."/>
        </authorList>
    </citation>
    <scope>NUCLEOTIDE SEQUENCE [LARGE SCALE GENOMIC DNA]</scope>
    <source>
        <strain evidence="12 13">DSM 21508</strain>
    </source>
</reference>
<keyword evidence="13" id="KW-1185">Reference proteome</keyword>
<comment type="catalytic activity">
    <reaction evidence="2">
        <text>uridine(2604) in 23S rRNA = pseudouridine(2604) in 23S rRNA</text>
        <dbReference type="Rhea" id="RHEA:38875"/>
        <dbReference type="Rhea" id="RHEA-COMP:10093"/>
        <dbReference type="Rhea" id="RHEA-COMP:10094"/>
        <dbReference type="ChEBI" id="CHEBI:65314"/>
        <dbReference type="ChEBI" id="CHEBI:65315"/>
        <dbReference type="EC" id="5.4.99.21"/>
    </reaction>
</comment>